<protein>
    <submittedName>
        <fullName evidence="2">Uncharacterized protein</fullName>
    </submittedName>
</protein>
<evidence type="ECO:0000256" key="1">
    <source>
        <dbReference type="SAM" id="Phobius"/>
    </source>
</evidence>
<sequence>MPAPSTRRTDAVKFWFGVLLLFVGSLAGYAGIWTALPLGAIGMYFLLSSWAKGPTE</sequence>
<feature type="transmembrane region" description="Helical" evidence="1">
    <location>
        <begin position="14"/>
        <end position="47"/>
    </location>
</feature>
<gene>
    <name evidence="2" type="ORF">MM415B06932_0008</name>
</gene>
<accession>A0A6M3LNR0</accession>
<keyword evidence="1" id="KW-0812">Transmembrane</keyword>
<keyword evidence="1" id="KW-0472">Membrane</keyword>
<evidence type="ECO:0000313" key="2">
    <source>
        <dbReference type="EMBL" id="QJA96977.1"/>
    </source>
</evidence>
<reference evidence="2" key="1">
    <citation type="submission" date="2020-03" db="EMBL/GenBank/DDBJ databases">
        <title>The deep terrestrial virosphere.</title>
        <authorList>
            <person name="Holmfeldt K."/>
            <person name="Nilsson E."/>
            <person name="Simone D."/>
            <person name="Lopez-Fernandez M."/>
            <person name="Wu X."/>
            <person name="de Brujin I."/>
            <person name="Lundin D."/>
            <person name="Andersson A."/>
            <person name="Bertilsson S."/>
            <person name="Dopson M."/>
        </authorList>
    </citation>
    <scope>NUCLEOTIDE SEQUENCE</scope>
    <source>
        <strain evidence="2">MM415B06932</strain>
    </source>
</reference>
<dbReference type="EMBL" id="MT143451">
    <property type="protein sequence ID" value="QJA96977.1"/>
    <property type="molecule type" value="Genomic_DNA"/>
</dbReference>
<name>A0A6M3LNR0_9ZZZZ</name>
<keyword evidence="1" id="KW-1133">Transmembrane helix</keyword>
<dbReference type="AlphaFoldDB" id="A0A6M3LNR0"/>
<organism evidence="2">
    <name type="scientific">viral metagenome</name>
    <dbReference type="NCBI Taxonomy" id="1070528"/>
    <lineage>
        <taxon>unclassified sequences</taxon>
        <taxon>metagenomes</taxon>
        <taxon>organismal metagenomes</taxon>
    </lineage>
</organism>
<proteinExistence type="predicted"/>